<dbReference type="Pfam" id="PF00535">
    <property type="entry name" value="Glycos_transf_2"/>
    <property type="match status" value="1"/>
</dbReference>
<dbReference type="EMBL" id="JBHTAI010000018">
    <property type="protein sequence ID" value="MFC7151730.1"/>
    <property type="molecule type" value="Genomic_DNA"/>
</dbReference>
<dbReference type="PANTHER" id="PTHR43685">
    <property type="entry name" value="GLYCOSYLTRANSFERASE"/>
    <property type="match status" value="1"/>
</dbReference>
<evidence type="ECO:0000313" key="2">
    <source>
        <dbReference type="EMBL" id="MFC7151730.1"/>
    </source>
</evidence>
<dbReference type="SUPFAM" id="SSF53448">
    <property type="entry name" value="Nucleotide-diphospho-sugar transferases"/>
    <property type="match status" value="1"/>
</dbReference>
<organism evidence="2 3">
    <name type="scientific">Cohnella cellulosilytica</name>
    <dbReference type="NCBI Taxonomy" id="986710"/>
    <lineage>
        <taxon>Bacteria</taxon>
        <taxon>Bacillati</taxon>
        <taxon>Bacillota</taxon>
        <taxon>Bacilli</taxon>
        <taxon>Bacillales</taxon>
        <taxon>Paenibacillaceae</taxon>
        <taxon>Cohnella</taxon>
    </lineage>
</organism>
<keyword evidence="3" id="KW-1185">Reference proteome</keyword>
<dbReference type="RefSeq" id="WP_378052215.1">
    <property type="nucleotide sequence ID" value="NZ_JBHMDN010000048.1"/>
</dbReference>
<name>A0ABW2FET0_9BACL</name>
<sequence length="221" mass="24891">MKLSIIMPLYNAGDYLEEAVESIRNQTWNGEREIIIVDDHSEDHSLALAQRCGDLVISVEHGGAAKARNVGLQMASGNYIFFMDADDVLSPDALEHLFAAMKEDADCEVVYGKATDFVSPELSDEQQRRLKVREAGYGGVLPGCALIKKSVFERSGYFDENLSSGETVAWMMKLKETGAAVREINQITLKRRLHMTNTGRLKREEEMKNYAAILRERMLKR</sequence>
<protein>
    <submittedName>
        <fullName evidence="2">Glycosyltransferase family 2 protein</fullName>
    </submittedName>
</protein>
<dbReference type="InterPro" id="IPR001173">
    <property type="entry name" value="Glyco_trans_2-like"/>
</dbReference>
<evidence type="ECO:0000259" key="1">
    <source>
        <dbReference type="Pfam" id="PF00535"/>
    </source>
</evidence>
<reference evidence="3" key="1">
    <citation type="journal article" date="2019" name="Int. J. Syst. Evol. Microbiol.">
        <title>The Global Catalogue of Microorganisms (GCM) 10K type strain sequencing project: providing services to taxonomists for standard genome sequencing and annotation.</title>
        <authorList>
            <consortium name="The Broad Institute Genomics Platform"/>
            <consortium name="The Broad Institute Genome Sequencing Center for Infectious Disease"/>
            <person name="Wu L."/>
            <person name="Ma J."/>
        </authorList>
    </citation>
    <scope>NUCLEOTIDE SEQUENCE [LARGE SCALE GENOMIC DNA]</scope>
    <source>
        <strain evidence="3">KCTC 12907</strain>
    </source>
</reference>
<dbReference type="Gene3D" id="3.90.550.10">
    <property type="entry name" value="Spore Coat Polysaccharide Biosynthesis Protein SpsA, Chain A"/>
    <property type="match status" value="1"/>
</dbReference>
<evidence type="ECO:0000313" key="3">
    <source>
        <dbReference type="Proteomes" id="UP001596378"/>
    </source>
</evidence>
<dbReference type="PANTHER" id="PTHR43685:SF2">
    <property type="entry name" value="GLYCOSYLTRANSFERASE 2-LIKE DOMAIN-CONTAINING PROTEIN"/>
    <property type="match status" value="1"/>
</dbReference>
<comment type="caution">
    <text evidence="2">The sequence shown here is derived from an EMBL/GenBank/DDBJ whole genome shotgun (WGS) entry which is preliminary data.</text>
</comment>
<dbReference type="InterPro" id="IPR029044">
    <property type="entry name" value="Nucleotide-diphossugar_trans"/>
</dbReference>
<dbReference type="InterPro" id="IPR050834">
    <property type="entry name" value="Glycosyltransf_2"/>
</dbReference>
<gene>
    <name evidence="2" type="ORF">ACFQMJ_24595</name>
</gene>
<accession>A0ABW2FET0</accession>
<dbReference type="Proteomes" id="UP001596378">
    <property type="component" value="Unassembled WGS sequence"/>
</dbReference>
<proteinExistence type="predicted"/>
<feature type="domain" description="Glycosyltransferase 2-like" evidence="1">
    <location>
        <begin position="4"/>
        <end position="154"/>
    </location>
</feature>
<dbReference type="CDD" id="cd00761">
    <property type="entry name" value="Glyco_tranf_GTA_type"/>
    <property type="match status" value="1"/>
</dbReference>